<evidence type="ECO:0000256" key="1">
    <source>
        <dbReference type="SAM" id="Phobius"/>
    </source>
</evidence>
<dbReference type="EMBL" id="CP060007">
    <property type="protein sequence ID" value="QNA44530.1"/>
    <property type="molecule type" value="Genomic_DNA"/>
</dbReference>
<dbReference type="PANTHER" id="PTHR40407:SF1">
    <property type="entry name" value="HEPARAN-ALPHA-GLUCOSAMINIDE N-ACETYLTRANSFERASE CATALYTIC DOMAIN-CONTAINING PROTEIN"/>
    <property type="match status" value="1"/>
</dbReference>
<dbReference type="RefSeq" id="WP_182802811.1">
    <property type="nucleotide sequence ID" value="NZ_CP060007.1"/>
</dbReference>
<feature type="transmembrane region" description="Helical" evidence="1">
    <location>
        <begin position="59"/>
        <end position="80"/>
    </location>
</feature>
<evidence type="ECO:0000313" key="3">
    <source>
        <dbReference type="EMBL" id="QNA44530.1"/>
    </source>
</evidence>
<dbReference type="Pfam" id="PF07786">
    <property type="entry name" value="HGSNAT_cat"/>
    <property type="match status" value="1"/>
</dbReference>
<keyword evidence="1" id="KW-0812">Transmembrane</keyword>
<sequence>MQPALNLKQKRIESIDLLRGLVMIIMALDHVRDYFHAGAFMYDPLDLEKTTPLLFFTRWITHFCAPVFIFLAGTSAFLTGQKKSKKELSLFLLKRGAWLILLELTLINFLWNFDLAFNNIYFIVIWTLGISMIFLAAFIHLPNKLILLIGVVLVAGHNLLDQVHVPGNTFKAFGWSLLHDQMFFTWQGKNILVGYPVLPWIGVMALGYCFGRLFTTAYNQQQRKKILLLIGGSAVALFIIIRFINVYGDPVPWSQQPSPLYTFLSFIKANKYPPSLLYILMTLGPSILFLAFTENIRNSISRFISIYGRVPMFYYLLHIFLVHLLAMLAAGLFTQHSWNVWILEQPLWFAEDLKGYGFSLSVVYLVWFIVVVALYPLCKWYDRYKINHKEKRWLSYL</sequence>
<feature type="transmembrane region" description="Helical" evidence="1">
    <location>
        <begin position="119"/>
        <end position="138"/>
    </location>
</feature>
<keyword evidence="1" id="KW-0472">Membrane</keyword>
<dbReference type="KEGG" id="lacs:H4075_21135"/>
<keyword evidence="1" id="KW-1133">Transmembrane helix</keyword>
<protein>
    <submittedName>
        <fullName evidence="3">DUF1624 domain-containing protein</fullName>
    </submittedName>
</protein>
<feature type="transmembrane region" description="Helical" evidence="1">
    <location>
        <begin position="355"/>
        <end position="378"/>
    </location>
</feature>
<feature type="domain" description="Heparan-alpha-glucosaminide N-acetyltransferase catalytic" evidence="2">
    <location>
        <begin position="11"/>
        <end position="222"/>
    </location>
</feature>
<reference evidence="4" key="1">
    <citation type="submission" date="2020-08" db="EMBL/GenBank/DDBJ databases">
        <title>Lacibacter sp. S13-6-6 genome sequencing.</title>
        <authorList>
            <person name="Jin L."/>
        </authorList>
    </citation>
    <scope>NUCLEOTIDE SEQUENCE [LARGE SCALE GENOMIC DNA]</scope>
    <source>
        <strain evidence="4">S13-6-6</strain>
    </source>
</reference>
<feature type="transmembrane region" description="Helical" evidence="1">
    <location>
        <begin position="192"/>
        <end position="214"/>
    </location>
</feature>
<name>A0A7G5XGC7_9BACT</name>
<feature type="transmembrane region" description="Helical" evidence="1">
    <location>
        <begin position="313"/>
        <end position="335"/>
    </location>
</feature>
<gene>
    <name evidence="3" type="ORF">H4075_21135</name>
</gene>
<evidence type="ECO:0000313" key="4">
    <source>
        <dbReference type="Proteomes" id="UP000515344"/>
    </source>
</evidence>
<accession>A0A7G5XGC7</accession>
<feature type="transmembrane region" description="Helical" evidence="1">
    <location>
        <begin position="226"/>
        <end position="244"/>
    </location>
</feature>
<proteinExistence type="predicted"/>
<dbReference type="Proteomes" id="UP000515344">
    <property type="component" value="Chromosome"/>
</dbReference>
<evidence type="ECO:0000259" key="2">
    <source>
        <dbReference type="Pfam" id="PF07786"/>
    </source>
</evidence>
<organism evidence="3 4">
    <name type="scientific">Lacibacter sediminis</name>
    <dbReference type="NCBI Taxonomy" id="2760713"/>
    <lineage>
        <taxon>Bacteria</taxon>
        <taxon>Pseudomonadati</taxon>
        <taxon>Bacteroidota</taxon>
        <taxon>Chitinophagia</taxon>
        <taxon>Chitinophagales</taxon>
        <taxon>Chitinophagaceae</taxon>
        <taxon>Lacibacter</taxon>
    </lineage>
</organism>
<feature type="transmembrane region" description="Helical" evidence="1">
    <location>
        <begin position="92"/>
        <end position="113"/>
    </location>
</feature>
<keyword evidence="4" id="KW-1185">Reference proteome</keyword>
<feature type="transmembrane region" description="Helical" evidence="1">
    <location>
        <begin position="275"/>
        <end position="292"/>
    </location>
</feature>
<dbReference type="PANTHER" id="PTHR40407">
    <property type="entry name" value="MEMBRANE PROTEIN-LIKE PROTEIN"/>
    <property type="match status" value="1"/>
</dbReference>
<dbReference type="AlphaFoldDB" id="A0A7G5XGC7"/>
<dbReference type="InterPro" id="IPR012429">
    <property type="entry name" value="HGSNAT_cat"/>
</dbReference>